<evidence type="ECO:0000313" key="9">
    <source>
        <dbReference type="Proteomes" id="UP000694941"/>
    </source>
</evidence>
<keyword evidence="7" id="KW-0472">Membrane</keyword>
<accession>A0ABM1BZ82</accession>
<keyword evidence="3 8" id="KW-0328">Glycosyltransferase</keyword>
<evidence type="ECO:0000256" key="6">
    <source>
        <dbReference type="ARBA" id="ARBA00022989"/>
    </source>
</evidence>
<protein>
    <recommendedName>
        <fullName evidence="8">Glycosyltransferase family 92 protein</fullName>
        <ecNumber evidence="8">2.4.1.-</ecNumber>
    </recommendedName>
</protein>
<comment type="similarity">
    <text evidence="2 8">Belongs to the glycosyltransferase 92 family.</text>
</comment>
<keyword evidence="5" id="KW-0812">Transmembrane</keyword>
<dbReference type="Pfam" id="PF01697">
    <property type="entry name" value="Glyco_transf_92"/>
    <property type="match status" value="1"/>
</dbReference>
<evidence type="ECO:0000256" key="4">
    <source>
        <dbReference type="ARBA" id="ARBA00022679"/>
    </source>
</evidence>
<comment type="subcellular location">
    <subcellularLocation>
        <location evidence="1">Membrane</location>
        <topology evidence="1">Single-pass membrane protein</topology>
    </subcellularLocation>
</comment>
<proteinExistence type="inferred from homology"/>
<dbReference type="PANTHER" id="PTHR21461:SF40">
    <property type="entry name" value="GLYCOSYLTRANSFERASE FAMILY 92 PROTEIN"/>
    <property type="match status" value="1"/>
</dbReference>
<evidence type="ECO:0000256" key="3">
    <source>
        <dbReference type="ARBA" id="ARBA00022676"/>
    </source>
</evidence>
<dbReference type="EC" id="2.4.1.-" evidence="8"/>
<evidence type="ECO:0000313" key="10">
    <source>
        <dbReference type="RefSeq" id="XP_013791469.1"/>
    </source>
</evidence>
<evidence type="ECO:0000256" key="5">
    <source>
        <dbReference type="ARBA" id="ARBA00022692"/>
    </source>
</evidence>
<name>A0ABM1BZ82_LIMPO</name>
<dbReference type="InterPro" id="IPR008166">
    <property type="entry name" value="Glyco_transf_92"/>
</dbReference>
<evidence type="ECO:0000256" key="2">
    <source>
        <dbReference type="ARBA" id="ARBA00007647"/>
    </source>
</evidence>
<dbReference type="Proteomes" id="UP000694941">
    <property type="component" value="Unplaced"/>
</dbReference>
<dbReference type="GeneID" id="106475326"/>
<dbReference type="PANTHER" id="PTHR21461">
    <property type="entry name" value="GLYCOSYLTRANSFERASE FAMILY 92 PROTEIN"/>
    <property type="match status" value="1"/>
</dbReference>
<keyword evidence="4 8" id="KW-0808">Transferase</keyword>
<keyword evidence="9" id="KW-1185">Reference proteome</keyword>
<evidence type="ECO:0000256" key="7">
    <source>
        <dbReference type="ARBA" id="ARBA00023136"/>
    </source>
</evidence>
<reference evidence="10" key="1">
    <citation type="submission" date="2025-08" db="UniProtKB">
        <authorList>
            <consortium name="RefSeq"/>
        </authorList>
    </citation>
    <scope>IDENTIFICATION</scope>
    <source>
        <tissue evidence="10">Muscle</tissue>
    </source>
</reference>
<evidence type="ECO:0000256" key="1">
    <source>
        <dbReference type="ARBA" id="ARBA00004167"/>
    </source>
</evidence>
<evidence type="ECO:0000256" key="8">
    <source>
        <dbReference type="RuleBase" id="RU366017"/>
    </source>
</evidence>
<organism evidence="9 10">
    <name type="scientific">Limulus polyphemus</name>
    <name type="common">Atlantic horseshoe crab</name>
    <dbReference type="NCBI Taxonomy" id="6850"/>
    <lineage>
        <taxon>Eukaryota</taxon>
        <taxon>Metazoa</taxon>
        <taxon>Ecdysozoa</taxon>
        <taxon>Arthropoda</taxon>
        <taxon>Chelicerata</taxon>
        <taxon>Merostomata</taxon>
        <taxon>Xiphosura</taxon>
        <taxon>Limulidae</taxon>
        <taxon>Limulus</taxon>
    </lineage>
</organism>
<keyword evidence="6" id="KW-1133">Transmembrane helix</keyword>
<dbReference type="RefSeq" id="XP_013791469.1">
    <property type="nucleotide sequence ID" value="XM_013936015.2"/>
</dbReference>
<sequence>MAVFRKIWRQKKVLFLVGCTVILLGVSDVGKSIFPFTQMLQPKRATEENREPILKMFVRQMERHPQPDPWYVMQFVGNGPSWKTQEWNESEPSYILREHSGWLDTWQQISPQLFLYSAYWDDRDWVQNAPLVRIFAASSTQPNELLTDLTRAECLMRYEHRELGHLVVRKVNATYAKVTKDNSTEQGYEFICKDPLGGEESPSDVTLTTNKQDESQENTWIKVHQFQASVTQTSEEPTFGVCVKPLTSELSKVPNVAWQIADFIAYYQVLGASKFTFYDDGCPASVRRIIYDLSNEGLPVQLLPWSVDLKDLKLTWRSYSDNVVMSAQDCVYRNMYKQQYTLVVGVDQFVVPRSNSSLSGLIQDLSQAVEGYFADVRFAHALFCTNYPDKAVREVQFPLLSHKKTYRRQISEAYQGSQYLAKTEAVEWAGANVVSKRKILTPVKWVATDVALLHQYAEAQGPSLQCGIFNEDQSANLVVEDNQLPLGYGTNVTNLISQWQKYLSVTNAA</sequence>
<gene>
    <name evidence="10" type="primary">LOC106475326</name>
</gene>